<evidence type="ECO:0008006" key="3">
    <source>
        <dbReference type="Google" id="ProtNLM"/>
    </source>
</evidence>
<evidence type="ECO:0000313" key="1">
    <source>
        <dbReference type="EMBL" id="UXX83121.1"/>
    </source>
</evidence>
<organism evidence="1 2">
    <name type="scientific">Roseovarius pelagicus</name>
    <dbReference type="NCBI Taxonomy" id="2980108"/>
    <lineage>
        <taxon>Bacteria</taxon>
        <taxon>Pseudomonadati</taxon>
        <taxon>Pseudomonadota</taxon>
        <taxon>Alphaproteobacteria</taxon>
        <taxon>Rhodobacterales</taxon>
        <taxon>Roseobacteraceae</taxon>
        <taxon>Roseovarius</taxon>
    </lineage>
</organism>
<accession>A0ABY6DAG8</accession>
<dbReference type="InterPro" id="IPR014729">
    <property type="entry name" value="Rossmann-like_a/b/a_fold"/>
</dbReference>
<dbReference type="SUPFAM" id="SSF52402">
    <property type="entry name" value="Adenine nucleotide alpha hydrolases-like"/>
    <property type="match status" value="1"/>
</dbReference>
<sequence length="519" mass="57446">MSFLSSPVDPAWASHASWAEQLCSDHGIDSAPVLSQQFLLAPSGTAAPATMRGIALGNWILYHGANLPVATAAFGNGRIAVLGLAVDPDGMVITTARLNALTALDQPLQELLNWLNDSAGRYAIIVVTGTRHRVYLDSLGSLGAVYDKDTMRVGSTTNLVLTRAPQPNTDYPLTTNATTGSNRFAFGHTPDTSVKRLLPNHFLDLDLWMPVRHWPGPNDVTEPTPDREADVVRGIARRLEQVITSLANHLPGNVHLPLSGGLDSRLLLSCAKPALDKIALFSHVENSMSRKDLRLARHLAKRVNAPLREIDPIRHDEFKITSDSRLKHLGQLHRIITGLNDAPQPIRHEVLLAHKPGGIFLRGNGSDFLKAVLWRRGGREYAQGLPHDTRTGIRMMMLSDKTIVENPAIQGMYEDWYATLPGSARHRAYDLMFAEQFLSHGFGNLLYSFINNFYICPFNDRRLLGAATSLSPTKRQQLHYNLAITDWRAPELSSLHFARPAVNQHINAMRSDKVDRLSL</sequence>
<keyword evidence="2" id="KW-1185">Reference proteome</keyword>
<reference evidence="1" key="1">
    <citation type="submission" date="2022-10" db="EMBL/GenBank/DDBJ databases">
        <title>Roseovarius pelagicus sp. nov., isolated from Arctic seawater.</title>
        <authorList>
            <person name="Hong Y.W."/>
            <person name="Hwang C.Y."/>
        </authorList>
    </citation>
    <scope>NUCLEOTIDE SEQUENCE</scope>
    <source>
        <strain evidence="1">HL-MP18</strain>
    </source>
</reference>
<protein>
    <recommendedName>
        <fullName evidence="3">Asparagine synthase (Glutamine-hydrolysing)</fullName>
    </recommendedName>
</protein>
<name>A0ABY6DAG8_9RHOB</name>
<dbReference type="EMBL" id="CP106738">
    <property type="protein sequence ID" value="UXX83121.1"/>
    <property type="molecule type" value="Genomic_DNA"/>
</dbReference>
<dbReference type="Proteomes" id="UP001064087">
    <property type="component" value="Chromosome"/>
</dbReference>
<evidence type="ECO:0000313" key="2">
    <source>
        <dbReference type="Proteomes" id="UP001064087"/>
    </source>
</evidence>
<gene>
    <name evidence="1" type="ORF">N7U68_18915</name>
</gene>
<proteinExistence type="predicted"/>
<dbReference type="RefSeq" id="WP_263047824.1">
    <property type="nucleotide sequence ID" value="NZ_CP106738.1"/>
</dbReference>
<dbReference type="Gene3D" id="3.40.50.620">
    <property type="entry name" value="HUPs"/>
    <property type="match status" value="1"/>
</dbReference>